<evidence type="ECO:0000313" key="2">
    <source>
        <dbReference type="EMBL" id="KAL0318097.1"/>
    </source>
</evidence>
<comment type="caution">
    <text evidence="2">The sequence shown here is derived from an EMBL/GenBank/DDBJ whole genome shotgun (WGS) entry which is preliminary data.</text>
</comment>
<proteinExistence type="predicted"/>
<dbReference type="InterPro" id="IPR040256">
    <property type="entry name" value="At4g02000-like"/>
</dbReference>
<dbReference type="InterPro" id="IPR025558">
    <property type="entry name" value="DUF4283"/>
</dbReference>
<sequence>MATTAGGSSPPLRSYRDAVADVAVRPPPPSVSFDTASFRPIGMLTRDQGMKVLRFSSEEIARLSQPFWYALVGKFSHGYPSMQHLRRWMLAQCFRGDFSVGAINARHVFIKFALGEDYTKLWIKSIWFVDGFPMRVFKWTPMFNPWEESPIVPVWVRLPELPIQVFDREALFSIARLLGTLLRTDISTATLVGPSMARVCVVINLLEPLQTEIGLGFGTEMIIQPVVYERLPKYCATCKHLGHDDDECYEKIKNRGLVRPVEGEDQRASDHADLREKLDVQRAQRELHTRQKGKRVVFEEVDRRPEASSNGAKGAEDGSVAMKLQDTVHEPEPEPEPLFHEEAVDGGTEKDVPISQSPPNVCQGIADVATCPLEPAVPEEPLPQDDSPVCVEPVWSHILT</sequence>
<dbReference type="Pfam" id="PF14111">
    <property type="entry name" value="DUF4283"/>
    <property type="match status" value="1"/>
</dbReference>
<dbReference type="AlphaFoldDB" id="A0AAW2LHL7"/>
<dbReference type="EMBL" id="JACGWM010000044">
    <property type="protein sequence ID" value="KAL0318097.1"/>
    <property type="molecule type" value="Genomic_DNA"/>
</dbReference>
<dbReference type="PANTHER" id="PTHR31286:SF179">
    <property type="entry name" value="RNASE H TYPE-1 DOMAIN-CONTAINING PROTEIN"/>
    <property type="match status" value="1"/>
</dbReference>
<reference evidence="2" key="1">
    <citation type="submission" date="2020-06" db="EMBL/GenBank/DDBJ databases">
        <authorList>
            <person name="Li T."/>
            <person name="Hu X."/>
            <person name="Zhang T."/>
            <person name="Song X."/>
            <person name="Zhang H."/>
            <person name="Dai N."/>
            <person name="Sheng W."/>
            <person name="Hou X."/>
            <person name="Wei L."/>
        </authorList>
    </citation>
    <scope>NUCLEOTIDE SEQUENCE</scope>
    <source>
        <strain evidence="2">KEN8</strain>
        <tissue evidence="2">Leaf</tissue>
    </source>
</reference>
<evidence type="ECO:0000259" key="1">
    <source>
        <dbReference type="Pfam" id="PF14111"/>
    </source>
</evidence>
<dbReference type="PANTHER" id="PTHR31286">
    <property type="entry name" value="GLYCINE-RICH CELL WALL STRUCTURAL PROTEIN 1.8-LIKE"/>
    <property type="match status" value="1"/>
</dbReference>
<gene>
    <name evidence="2" type="ORF">Scaly_2865500</name>
</gene>
<accession>A0AAW2LHL7</accession>
<organism evidence="2">
    <name type="scientific">Sesamum calycinum</name>
    <dbReference type="NCBI Taxonomy" id="2727403"/>
    <lineage>
        <taxon>Eukaryota</taxon>
        <taxon>Viridiplantae</taxon>
        <taxon>Streptophyta</taxon>
        <taxon>Embryophyta</taxon>
        <taxon>Tracheophyta</taxon>
        <taxon>Spermatophyta</taxon>
        <taxon>Magnoliopsida</taxon>
        <taxon>eudicotyledons</taxon>
        <taxon>Gunneridae</taxon>
        <taxon>Pentapetalae</taxon>
        <taxon>asterids</taxon>
        <taxon>lamiids</taxon>
        <taxon>Lamiales</taxon>
        <taxon>Pedaliaceae</taxon>
        <taxon>Sesamum</taxon>
    </lineage>
</organism>
<protein>
    <recommendedName>
        <fullName evidence="1">DUF4283 domain-containing protein</fullName>
    </recommendedName>
</protein>
<feature type="domain" description="DUF4283" evidence="1">
    <location>
        <begin position="69"/>
        <end position="147"/>
    </location>
</feature>
<reference evidence="2" key="2">
    <citation type="journal article" date="2024" name="Plant">
        <title>Genomic evolution and insights into agronomic trait innovations of Sesamum species.</title>
        <authorList>
            <person name="Miao H."/>
            <person name="Wang L."/>
            <person name="Qu L."/>
            <person name="Liu H."/>
            <person name="Sun Y."/>
            <person name="Le M."/>
            <person name="Wang Q."/>
            <person name="Wei S."/>
            <person name="Zheng Y."/>
            <person name="Lin W."/>
            <person name="Duan Y."/>
            <person name="Cao H."/>
            <person name="Xiong S."/>
            <person name="Wang X."/>
            <person name="Wei L."/>
            <person name="Li C."/>
            <person name="Ma Q."/>
            <person name="Ju M."/>
            <person name="Zhao R."/>
            <person name="Li G."/>
            <person name="Mu C."/>
            <person name="Tian Q."/>
            <person name="Mei H."/>
            <person name="Zhang T."/>
            <person name="Gao T."/>
            <person name="Zhang H."/>
        </authorList>
    </citation>
    <scope>NUCLEOTIDE SEQUENCE</scope>
    <source>
        <strain evidence="2">KEN8</strain>
    </source>
</reference>
<name>A0AAW2LHL7_9LAMI</name>